<dbReference type="RefSeq" id="WP_126765336.1">
    <property type="nucleotide sequence ID" value="NZ_PIPJ01000001.1"/>
</dbReference>
<protein>
    <recommendedName>
        <fullName evidence="3">Type II toxin-antitoxin system RelE/ParE family toxin</fullName>
    </recommendedName>
</protein>
<sequence length="100" mass="11420">MLGFLSIGTPVYRIESEANAIARGFVLATQSKLATSPRQLPVCPELEMLGITDYRQVTYNKYKVLFRLDDNKQEAYVMAFMRQNQSAQRLLIDYVIKAPT</sequence>
<dbReference type="OrthoDB" id="9798046at2"/>
<evidence type="ECO:0000313" key="1">
    <source>
        <dbReference type="EMBL" id="RUO23576.1"/>
    </source>
</evidence>
<comment type="caution">
    <text evidence="1">The sequence shown here is derived from an EMBL/GenBank/DDBJ whole genome shotgun (WGS) entry which is preliminary data.</text>
</comment>
<accession>A0A432W370</accession>
<dbReference type="EMBL" id="PIPJ01000001">
    <property type="protein sequence ID" value="RUO23576.1"/>
    <property type="molecule type" value="Genomic_DNA"/>
</dbReference>
<organism evidence="1 2">
    <name type="scientific">Aliidiomarina iranensis</name>
    <dbReference type="NCBI Taxonomy" id="1434071"/>
    <lineage>
        <taxon>Bacteria</taxon>
        <taxon>Pseudomonadati</taxon>
        <taxon>Pseudomonadota</taxon>
        <taxon>Gammaproteobacteria</taxon>
        <taxon>Alteromonadales</taxon>
        <taxon>Idiomarinaceae</taxon>
        <taxon>Aliidiomarina</taxon>
    </lineage>
</organism>
<dbReference type="Proteomes" id="UP000288395">
    <property type="component" value="Unassembled WGS sequence"/>
</dbReference>
<gene>
    <name evidence="1" type="ORF">CWE08_02715</name>
</gene>
<evidence type="ECO:0000313" key="2">
    <source>
        <dbReference type="Proteomes" id="UP000288395"/>
    </source>
</evidence>
<evidence type="ECO:0008006" key="3">
    <source>
        <dbReference type="Google" id="ProtNLM"/>
    </source>
</evidence>
<reference evidence="2" key="1">
    <citation type="journal article" date="2018" name="Front. Microbiol.">
        <title>Genome-Based Analysis Reveals the Taxonomy and Diversity of the Family Idiomarinaceae.</title>
        <authorList>
            <person name="Liu Y."/>
            <person name="Lai Q."/>
            <person name="Shao Z."/>
        </authorList>
    </citation>
    <scope>NUCLEOTIDE SEQUENCE [LARGE SCALE GENOMIC DNA]</scope>
    <source>
        <strain evidence="2">GBPy7</strain>
    </source>
</reference>
<keyword evidence="2" id="KW-1185">Reference proteome</keyword>
<dbReference type="AlphaFoldDB" id="A0A432W370"/>
<name>A0A432W370_9GAMM</name>
<proteinExistence type="predicted"/>